<keyword evidence="7" id="KW-0175">Coiled coil</keyword>
<dbReference type="PANTHER" id="PTHR37485">
    <property type="entry name" value="CELL DIVISION PROTEIN FTSB"/>
    <property type="match status" value="1"/>
</dbReference>
<dbReference type="NCBIfam" id="NF002058">
    <property type="entry name" value="PRK00888.1"/>
    <property type="match status" value="1"/>
</dbReference>
<gene>
    <name evidence="8" type="ORF">MNBD_GAMMA19-1182</name>
</gene>
<proteinExistence type="inferred from homology"/>
<dbReference type="InterPro" id="IPR023081">
    <property type="entry name" value="Cell_div_FtsB"/>
</dbReference>
<keyword evidence="4" id="KW-1133">Transmembrane helix</keyword>
<name>A0A3B1B7N3_9ZZZZ</name>
<keyword evidence="1" id="KW-1003">Cell membrane</keyword>
<dbReference type="GO" id="GO:0030428">
    <property type="term" value="C:cell septum"/>
    <property type="evidence" value="ECO:0007669"/>
    <property type="project" value="TreeGrafter"/>
</dbReference>
<evidence type="ECO:0000256" key="1">
    <source>
        <dbReference type="ARBA" id="ARBA00022475"/>
    </source>
</evidence>
<keyword evidence="5" id="KW-0472">Membrane</keyword>
<dbReference type="InterPro" id="IPR007060">
    <property type="entry name" value="FtsL/DivIC"/>
</dbReference>
<reference evidence="8" key="1">
    <citation type="submission" date="2018-06" db="EMBL/GenBank/DDBJ databases">
        <authorList>
            <person name="Zhirakovskaya E."/>
        </authorList>
    </citation>
    <scope>NUCLEOTIDE SEQUENCE</scope>
</reference>
<dbReference type="Pfam" id="PF04977">
    <property type="entry name" value="DivIC"/>
    <property type="match status" value="1"/>
</dbReference>
<dbReference type="PANTHER" id="PTHR37485:SF1">
    <property type="entry name" value="CELL DIVISION PROTEIN FTSB"/>
    <property type="match status" value="1"/>
</dbReference>
<evidence type="ECO:0000256" key="2">
    <source>
        <dbReference type="ARBA" id="ARBA00022618"/>
    </source>
</evidence>
<feature type="coiled-coil region" evidence="7">
    <location>
        <begin position="36"/>
        <end position="70"/>
    </location>
</feature>
<evidence type="ECO:0000256" key="3">
    <source>
        <dbReference type="ARBA" id="ARBA00022692"/>
    </source>
</evidence>
<evidence type="ECO:0000256" key="5">
    <source>
        <dbReference type="ARBA" id="ARBA00023136"/>
    </source>
</evidence>
<evidence type="ECO:0000256" key="6">
    <source>
        <dbReference type="ARBA" id="ARBA00023306"/>
    </source>
</evidence>
<dbReference type="GO" id="GO:0043093">
    <property type="term" value="P:FtsZ-dependent cytokinesis"/>
    <property type="evidence" value="ECO:0007669"/>
    <property type="project" value="TreeGrafter"/>
</dbReference>
<dbReference type="AlphaFoldDB" id="A0A3B1B7N3"/>
<keyword evidence="2 8" id="KW-0132">Cell division</keyword>
<sequence length="89" mass="10170">MKTIIAALIVLFVLLQFKLWLGEGGMKDVWALDKDIAAQTDKNVRLKERNQTLSAEVDDLKQGLEAIEERARYDLGMIREGETFFQVVD</sequence>
<evidence type="ECO:0000313" key="8">
    <source>
        <dbReference type="EMBL" id="VAX02325.1"/>
    </source>
</evidence>
<evidence type="ECO:0000256" key="7">
    <source>
        <dbReference type="SAM" id="Coils"/>
    </source>
</evidence>
<protein>
    <submittedName>
        <fullName evidence="8">Cell division protein DivIC (FtsB), stabilizes FtsL against RasP cleavage</fullName>
    </submittedName>
</protein>
<keyword evidence="6" id="KW-0131">Cell cycle</keyword>
<dbReference type="HAMAP" id="MF_00599">
    <property type="entry name" value="FtsB"/>
    <property type="match status" value="1"/>
</dbReference>
<organism evidence="8">
    <name type="scientific">hydrothermal vent metagenome</name>
    <dbReference type="NCBI Taxonomy" id="652676"/>
    <lineage>
        <taxon>unclassified sequences</taxon>
        <taxon>metagenomes</taxon>
        <taxon>ecological metagenomes</taxon>
    </lineage>
</organism>
<keyword evidence="3" id="KW-0812">Transmembrane</keyword>
<evidence type="ECO:0000256" key="4">
    <source>
        <dbReference type="ARBA" id="ARBA00022989"/>
    </source>
</evidence>
<dbReference type="EMBL" id="UOFV01000305">
    <property type="protein sequence ID" value="VAX02325.1"/>
    <property type="molecule type" value="Genomic_DNA"/>
</dbReference>
<accession>A0A3B1B7N3</accession>